<proteinExistence type="predicted"/>
<dbReference type="InterPro" id="IPR014942">
    <property type="entry name" value="AbiEii"/>
</dbReference>
<dbReference type="Gene3D" id="3.10.450.620">
    <property type="entry name" value="JHP933, nucleotidyltransferase-like core domain"/>
    <property type="match status" value="1"/>
</dbReference>
<accession>D3S2W8</accession>
<keyword evidence="2" id="KW-1185">Reference proteome</keyword>
<evidence type="ECO:0000313" key="2">
    <source>
        <dbReference type="Proteomes" id="UP000002613"/>
    </source>
</evidence>
<dbReference type="PaxDb" id="589924-Ferp_0425"/>
<dbReference type="RefSeq" id="WP_012964948.1">
    <property type="nucleotide sequence ID" value="NC_013849.1"/>
</dbReference>
<dbReference type="Proteomes" id="UP000002613">
    <property type="component" value="Chromosome"/>
</dbReference>
<evidence type="ECO:0000313" key="1">
    <source>
        <dbReference type="EMBL" id="ADC64601.1"/>
    </source>
</evidence>
<dbReference type="OrthoDB" id="359531at2157"/>
<dbReference type="eggNOG" id="arCOG03839">
    <property type="taxonomic scope" value="Archaea"/>
</dbReference>
<gene>
    <name evidence="1" type="ordered locus">Ferp_0425</name>
</gene>
<dbReference type="EMBL" id="CP001899">
    <property type="protein sequence ID" value="ADC64601.1"/>
    <property type="molecule type" value="Genomic_DNA"/>
</dbReference>
<dbReference type="STRING" id="589924.Ferp_0425"/>
<dbReference type="GeneID" id="8777923"/>
<dbReference type="Pfam" id="PF08843">
    <property type="entry name" value="AbiEii"/>
    <property type="match status" value="1"/>
</dbReference>
<dbReference type="KEGG" id="fpl:Ferp_0425"/>
<sequence>MPDLSEFVAFVAEKSGIRKPSLIEKDILIHRILKGIKENFGDSYLFKGGSCIVKCYFGYYRFSVDLDFTWREQEKWKSLGKRRLRKELVAHAGKFASVLESISGETELDFRCDLKNTNYVEFGSGSRMVTFKLWKDGELIKVQVNFVEELLFPHENRIAETLLSGKRLKRDEMAYFQDFLDFYTPFKVACYSLKEILCEKIRALLTRQAFKLRDVYDVFMIEKAGMKVENFREEIMKKIVAAMKFERYRKSVERSAESIELESVISDPYELEIFISKPESEFFSFAKKLENFLREIATSAVKL</sequence>
<reference evidence="2" key="1">
    <citation type="submission" date="2010-02" db="EMBL/GenBank/DDBJ databases">
        <title>Complete sequence of Ferroglobus placidus DSM 10642.</title>
        <authorList>
            <consortium name="US DOE Joint Genome Institute"/>
            <person name="Lucas S."/>
            <person name="Copeland A."/>
            <person name="Lapidus A."/>
            <person name="Cheng J.-F."/>
            <person name="Bruce D."/>
            <person name="Goodwin L."/>
            <person name="Pitluck S."/>
            <person name="Saunders E."/>
            <person name="Brettin T."/>
            <person name="Detter J.C."/>
            <person name="Han C."/>
            <person name="Tapia R."/>
            <person name="Larimer F."/>
            <person name="Land M."/>
            <person name="Hauser L."/>
            <person name="Kyrpides N."/>
            <person name="Ivanova N."/>
            <person name="Holmes D."/>
            <person name="Lovley D."/>
            <person name="Kyrpides N."/>
            <person name="Anderson I.J."/>
            <person name="Woyke T."/>
        </authorList>
    </citation>
    <scope>NUCLEOTIDE SEQUENCE [LARGE SCALE GENOMIC DNA]</scope>
    <source>
        <strain evidence="2">DSM 10642 / AEDII12DO</strain>
    </source>
</reference>
<organism evidence="1 2">
    <name type="scientific">Ferroglobus placidus (strain DSM 10642 / AEDII12DO)</name>
    <dbReference type="NCBI Taxonomy" id="589924"/>
    <lineage>
        <taxon>Archaea</taxon>
        <taxon>Methanobacteriati</taxon>
        <taxon>Methanobacteriota</taxon>
        <taxon>Archaeoglobi</taxon>
        <taxon>Archaeoglobales</taxon>
        <taxon>Archaeoglobaceae</taxon>
        <taxon>Ferroglobus</taxon>
    </lineage>
</organism>
<dbReference type="AlphaFoldDB" id="D3S2W8"/>
<reference evidence="1 2" key="2">
    <citation type="journal article" date="2011" name="Stand. Genomic Sci.">
        <title>Complete genome sequence of Ferroglobus placidus AEDII12DO.</title>
        <authorList>
            <person name="Anderson I."/>
            <person name="Risso C."/>
            <person name="Holmes D."/>
            <person name="Lucas S."/>
            <person name="Copeland A."/>
            <person name="Lapidus A."/>
            <person name="Cheng J.F."/>
            <person name="Bruce D."/>
            <person name="Goodwin L."/>
            <person name="Pitluck S."/>
            <person name="Saunders E."/>
            <person name="Brettin T."/>
            <person name="Detter J.C."/>
            <person name="Han C."/>
            <person name="Tapia R."/>
            <person name="Larimer F."/>
            <person name="Land M."/>
            <person name="Hauser L."/>
            <person name="Woyke T."/>
            <person name="Lovley D."/>
            <person name="Kyrpides N."/>
            <person name="Ivanova N."/>
        </authorList>
    </citation>
    <scope>NUCLEOTIDE SEQUENCE [LARGE SCALE GENOMIC DNA]</scope>
    <source>
        <strain evidence="2">DSM 10642 / AEDII12DO</strain>
    </source>
</reference>
<dbReference type="HOGENOM" id="CLU_058982_0_0_2"/>
<name>D3S2W8_FERPA</name>
<evidence type="ECO:0008006" key="3">
    <source>
        <dbReference type="Google" id="ProtNLM"/>
    </source>
</evidence>
<protein>
    <recommendedName>
        <fullName evidence="3">Nucleotidyl transferase AbiEii/AbiGii toxin family protein</fullName>
    </recommendedName>
</protein>